<dbReference type="PANTHER" id="PTHR33908">
    <property type="entry name" value="MANNOSYLTRANSFERASE YKCB-RELATED"/>
    <property type="match status" value="1"/>
</dbReference>
<evidence type="ECO:0000256" key="1">
    <source>
        <dbReference type="ARBA" id="ARBA00004651"/>
    </source>
</evidence>
<sequence>MIKKIIQNNNFLFIFILSGLTFITRIINLLNIPIFTDEAIYIRWAQIGLADRAQWFISLTDGKQPLLTWLMYPTLLFFKDPLVAGRLVSVLSGSVSVVALYLIGKEIFNRRVGIISSFIYIFSPFTMVYDRLAVMDSLLACCIVWALYFQIKLVKKPDIKNALIAGIVSGLGLITKSSAMFTLYLLPAGLILYPFGNKKFFKNTFRWVLFAGIVFVIGEVIYNSLRVSPWFYIIKLKNYSFIYTVKEFISSPFQFFIPNLNGLVGWFLEYATLPIIGAIILGIIFGIFSRKKEILLLFLWFIFPFLSLGAFGKVIFPRFILFMTLPLFVIAAYGLTKVIQLFKTTMIQIIVVFLFLVYPLYQSIVLMVDPVYASIPQTDRNQFFDDWPSGYGVTEVISFLESKAKSEKVVIGTEGTFGLFPAVFEIYLQNNPNVEIHGFWPVSEVPPLLIEKAKTTSTYLVFKDTQKVPDTWSLKLVSKYRRGIGNTYLLFYQVIPKQAV</sequence>
<evidence type="ECO:0000256" key="4">
    <source>
        <dbReference type="ARBA" id="ARBA00022679"/>
    </source>
</evidence>
<dbReference type="PANTHER" id="PTHR33908:SF11">
    <property type="entry name" value="MEMBRANE PROTEIN"/>
    <property type="match status" value="1"/>
</dbReference>
<dbReference type="STRING" id="1798382.A3D77_07085"/>
<evidence type="ECO:0000313" key="10">
    <source>
        <dbReference type="EMBL" id="OGG12793.1"/>
    </source>
</evidence>
<dbReference type="AlphaFoldDB" id="A0A1F5ZKA2"/>
<comment type="caution">
    <text evidence="10">The sequence shown here is derived from an EMBL/GenBank/DDBJ whole genome shotgun (WGS) entry which is preliminary data.</text>
</comment>
<evidence type="ECO:0000256" key="6">
    <source>
        <dbReference type="ARBA" id="ARBA00022989"/>
    </source>
</evidence>
<organism evidence="10 11">
    <name type="scientific">Candidatus Gottesmanbacteria bacterium RIFCSPHIGHO2_02_FULL_39_11</name>
    <dbReference type="NCBI Taxonomy" id="1798382"/>
    <lineage>
        <taxon>Bacteria</taxon>
        <taxon>Candidatus Gottesmaniibacteriota</taxon>
    </lineage>
</organism>
<feature type="domain" description="Glycosyltransferase RgtA/B/C/D-like" evidence="9">
    <location>
        <begin position="65"/>
        <end position="216"/>
    </location>
</feature>
<keyword evidence="3" id="KW-0328">Glycosyltransferase</keyword>
<evidence type="ECO:0000256" key="7">
    <source>
        <dbReference type="ARBA" id="ARBA00023136"/>
    </source>
</evidence>
<dbReference type="InterPro" id="IPR038731">
    <property type="entry name" value="RgtA/B/C-like"/>
</dbReference>
<keyword evidence="5 8" id="KW-0812">Transmembrane</keyword>
<evidence type="ECO:0000256" key="2">
    <source>
        <dbReference type="ARBA" id="ARBA00022475"/>
    </source>
</evidence>
<evidence type="ECO:0000259" key="9">
    <source>
        <dbReference type="Pfam" id="PF13231"/>
    </source>
</evidence>
<evidence type="ECO:0000256" key="5">
    <source>
        <dbReference type="ARBA" id="ARBA00022692"/>
    </source>
</evidence>
<proteinExistence type="predicted"/>
<feature type="transmembrane region" description="Helical" evidence="8">
    <location>
        <begin position="111"/>
        <end position="127"/>
    </location>
</feature>
<keyword evidence="2" id="KW-1003">Cell membrane</keyword>
<accession>A0A1F5ZKA2</accession>
<feature type="transmembrane region" description="Helical" evidence="8">
    <location>
        <begin position="318"/>
        <end position="335"/>
    </location>
</feature>
<feature type="transmembrane region" description="Helical" evidence="8">
    <location>
        <begin position="83"/>
        <end position="104"/>
    </location>
</feature>
<keyword evidence="4" id="KW-0808">Transferase</keyword>
<evidence type="ECO:0000256" key="3">
    <source>
        <dbReference type="ARBA" id="ARBA00022676"/>
    </source>
</evidence>
<feature type="transmembrane region" description="Helical" evidence="8">
    <location>
        <begin position="263"/>
        <end position="287"/>
    </location>
</feature>
<dbReference type="GO" id="GO:0016763">
    <property type="term" value="F:pentosyltransferase activity"/>
    <property type="evidence" value="ECO:0007669"/>
    <property type="project" value="TreeGrafter"/>
</dbReference>
<dbReference type="GO" id="GO:0005886">
    <property type="term" value="C:plasma membrane"/>
    <property type="evidence" value="ECO:0007669"/>
    <property type="project" value="UniProtKB-SubCell"/>
</dbReference>
<evidence type="ECO:0000256" key="8">
    <source>
        <dbReference type="SAM" id="Phobius"/>
    </source>
</evidence>
<keyword evidence="6 8" id="KW-1133">Transmembrane helix</keyword>
<dbReference type="Pfam" id="PF13231">
    <property type="entry name" value="PMT_2"/>
    <property type="match status" value="1"/>
</dbReference>
<name>A0A1F5ZKA2_9BACT</name>
<feature type="transmembrane region" description="Helical" evidence="8">
    <location>
        <begin position="205"/>
        <end position="225"/>
    </location>
</feature>
<keyword evidence="7 8" id="KW-0472">Membrane</keyword>
<feature type="transmembrane region" description="Helical" evidence="8">
    <location>
        <begin position="12"/>
        <end position="34"/>
    </location>
</feature>
<dbReference type="Proteomes" id="UP000176923">
    <property type="component" value="Unassembled WGS sequence"/>
</dbReference>
<evidence type="ECO:0000313" key="11">
    <source>
        <dbReference type="Proteomes" id="UP000176923"/>
    </source>
</evidence>
<feature type="transmembrane region" description="Helical" evidence="8">
    <location>
        <begin position="347"/>
        <end position="368"/>
    </location>
</feature>
<comment type="subcellular location">
    <subcellularLocation>
        <location evidence="1">Cell membrane</location>
        <topology evidence="1">Multi-pass membrane protein</topology>
    </subcellularLocation>
</comment>
<dbReference type="EMBL" id="MFJL01000041">
    <property type="protein sequence ID" value="OGG12793.1"/>
    <property type="molecule type" value="Genomic_DNA"/>
</dbReference>
<feature type="transmembrane region" description="Helical" evidence="8">
    <location>
        <begin position="237"/>
        <end position="257"/>
    </location>
</feature>
<dbReference type="InterPro" id="IPR050297">
    <property type="entry name" value="LipidA_mod_glycosyltrf_83"/>
</dbReference>
<feature type="transmembrane region" description="Helical" evidence="8">
    <location>
        <begin position="163"/>
        <end position="185"/>
    </location>
</feature>
<feature type="transmembrane region" description="Helical" evidence="8">
    <location>
        <begin position="294"/>
        <end position="312"/>
    </location>
</feature>
<dbReference type="GO" id="GO:0009103">
    <property type="term" value="P:lipopolysaccharide biosynthetic process"/>
    <property type="evidence" value="ECO:0007669"/>
    <property type="project" value="UniProtKB-ARBA"/>
</dbReference>
<gene>
    <name evidence="10" type="ORF">A3D77_07085</name>
</gene>
<protein>
    <recommendedName>
        <fullName evidence="9">Glycosyltransferase RgtA/B/C/D-like domain-containing protein</fullName>
    </recommendedName>
</protein>
<feature type="transmembrane region" description="Helical" evidence="8">
    <location>
        <begin position="133"/>
        <end position="151"/>
    </location>
</feature>
<reference evidence="10 11" key="1">
    <citation type="journal article" date="2016" name="Nat. Commun.">
        <title>Thousands of microbial genomes shed light on interconnected biogeochemical processes in an aquifer system.</title>
        <authorList>
            <person name="Anantharaman K."/>
            <person name="Brown C.T."/>
            <person name="Hug L.A."/>
            <person name="Sharon I."/>
            <person name="Castelle C.J."/>
            <person name="Probst A.J."/>
            <person name="Thomas B.C."/>
            <person name="Singh A."/>
            <person name="Wilkins M.J."/>
            <person name="Karaoz U."/>
            <person name="Brodie E.L."/>
            <person name="Williams K.H."/>
            <person name="Hubbard S.S."/>
            <person name="Banfield J.F."/>
        </authorList>
    </citation>
    <scope>NUCLEOTIDE SEQUENCE [LARGE SCALE GENOMIC DNA]</scope>
</reference>